<proteinExistence type="predicted"/>
<dbReference type="EMBL" id="CP007637">
    <property type="protein sequence ID" value="AIB35326.1"/>
    <property type="molecule type" value="Genomic_DNA"/>
</dbReference>
<gene>
    <name evidence="1" type="ORF">PS417_07000</name>
</gene>
<accession>A0A1N7U3E3</accession>
<protein>
    <submittedName>
        <fullName evidence="1">Uncharacterized protein</fullName>
    </submittedName>
</protein>
<dbReference type="AlphaFoldDB" id="A0A1N7U3E3"/>
<reference evidence="1 2" key="1">
    <citation type="submission" date="2014-05" db="EMBL/GenBank/DDBJ databases">
        <title>Pseudomonas simiae WCS417.</title>
        <authorList>
            <person name="Berendsen R.L."/>
        </authorList>
    </citation>
    <scope>NUCLEOTIDE SEQUENCE [LARGE SCALE GENOMIC DNA]</scope>
    <source>
        <strain evidence="1 2">WCS417</strain>
    </source>
</reference>
<name>A0A1N7U3E3_9PSED</name>
<organism evidence="1 2">
    <name type="scientific">Pseudomonas simiae</name>
    <dbReference type="NCBI Taxonomy" id="321846"/>
    <lineage>
        <taxon>Bacteria</taxon>
        <taxon>Pseudomonadati</taxon>
        <taxon>Pseudomonadota</taxon>
        <taxon>Gammaproteobacteria</taxon>
        <taxon>Pseudomonadales</taxon>
        <taxon>Pseudomonadaceae</taxon>
        <taxon>Pseudomonas</taxon>
    </lineage>
</organism>
<sequence length="64" mass="7324">MLAKNVKDNARFLEERGALESFASKLAPTLGQFVLCDTCNPHIFEEKLQIPANIWYKVSRSERV</sequence>
<evidence type="ECO:0000313" key="2">
    <source>
        <dbReference type="Proteomes" id="UP000027308"/>
    </source>
</evidence>
<dbReference type="Proteomes" id="UP000027308">
    <property type="component" value="Chromosome"/>
</dbReference>
<evidence type="ECO:0000313" key="1">
    <source>
        <dbReference type="EMBL" id="AIB35326.1"/>
    </source>
</evidence>